<evidence type="ECO:0000256" key="1">
    <source>
        <dbReference type="ARBA" id="ARBA00023015"/>
    </source>
</evidence>
<dbReference type="InterPro" id="IPR010499">
    <property type="entry name" value="AraC_E-bd"/>
</dbReference>
<proteinExistence type="predicted"/>
<dbReference type="Pfam" id="PF12833">
    <property type="entry name" value="HTH_18"/>
    <property type="match status" value="1"/>
</dbReference>
<dbReference type="PRINTS" id="PR00032">
    <property type="entry name" value="HTHARAC"/>
</dbReference>
<dbReference type="SMART" id="SM00871">
    <property type="entry name" value="AraC_E_bind"/>
    <property type="match status" value="1"/>
</dbReference>
<dbReference type="SUPFAM" id="SSF55136">
    <property type="entry name" value="Probable bacterial effector-binding domain"/>
    <property type="match status" value="1"/>
</dbReference>
<dbReference type="RefSeq" id="WP_185137850.1">
    <property type="nucleotide sequence ID" value="NZ_JACJVR010000079.1"/>
</dbReference>
<evidence type="ECO:0000259" key="4">
    <source>
        <dbReference type="PROSITE" id="PS01124"/>
    </source>
</evidence>
<keyword evidence="6" id="KW-1185">Reference proteome</keyword>
<gene>
    <name evidence="5" type="ORF">H7B90_20215</name>
</gene>
<keyword evidence="1" id="KW-0805">Transcription regulation</keyword>
<feature type="domain" description="HTH araC/xylS-type" evidence="4">
    <location>
        <begin position="8"/>
        <end position="106"/>
    </location>
</feature>
<dbReference type="InterPro" id="IPR050959">
    <property type="entry name" value="MarA-like"/>
</dbReference>
<dbReference type="InterPro" id="IPR009057">
    <property type="entry name" value="Homeodomain-like_sf"/>
</dbReference>
<keyword evidence="2" id="KW-0238">DNA-binding</keyword>
<dbReference type="InterPro" id="IPR018062">
    <property type="entry name" value="HTH_AraC-typ_CS"/>
</dbReference>
<dbReference type="Gene3D" id="1.10.10.60">
    <property type="entry name" value="Homeodomain-like"/>
    <property type="match status" value="2"/>
</dbReference>
<dbReference type="InterPro" id="IPR029441">
    <property type="entry name" value="Cass2"/>
</dbReference>
<reference evidence="5 6" key="1">
    <citation type="submission" date="2020-08" db="EMBL/GenBank/DDBJ databases">
        <title>Cohnella phylogeny.</title>
        <authorList>
            <person name="Dunlap C."/>
        </authorList>
    </citation>
    <scope>NUCLEOTIDE SEQUENCE [LARGE SCALE GENOMIC DNA]</scope>
    <source>
        <strain evidence="5 6">DSM 25239</strain>
    </source>
</reference>
<dbReference type="Proteomes" id="UP000553776">
    <property type="component" value="Unassembled WGS sequence"/>
</dbReference>
<dbReference type="SUPFAM" id="SSF46689">
    <property type="entry name" value="Homeodomain-like"/>
    <property type="match status" value="2"/>
</dbReference>
<organism evidence="5 6">
    <name type="scientific">Cohnella xylanilytica</name>
    <dbReference type="NCBI Taxonomy" id="557555"/>
    <lineage>
        <taxon>Bacteria</taxon>
        <taxon>Bacillati</taxon>
        <taxon>Bacillota</taxon>
        <taxon>Bacilli</taxon>
        <taxon>Bacillales</taxon>
        <taxon>Paenibacillaceae</taxon>
        <taxon>Cohnella</taxon>
    </lineage>
</organism>
<dbReference type="PROSITE" id="PS00041">
    <property type="entry name" value="HTH_ARAC_FAMILY_1"/>
    <property type="match status" value="1"/>
</dbReference>
<dbReference type="PANTHER" id="PTHR47504">
    <property type="entry name" value="RIGHT ORIGIN-BINDING PROTEIN"/>
    <property type="match status" value="1"/>
</dbReference>
<evidence type="ECO:0000313" key="6">
    <source>
        <dbReference type="Proteomes" id="UP000553776"/>
    </source>
</evidence>
<keyword evidence="3" id="KW-0804">Transcription</keyword>
<dbReference type="InterPro" id="IPR018060">
    <property type="entry name" value="HTH_AraC"/>
</dbReference>
<dbReference type="GO" id="GO:0043565">
    <property type="term" value="F:sequence-specific DNA binding"/>
    <property type="evidence" value="ECO:0007669"/>
    <property type="project" value="InterPro"/>
</dbReference>
<accession>A0A841TZR5</accession>
<evidence type="ECO:0000256" key="2">
    <source>
        <dbReference type="ARBA" id="ARBA00023125"/>
    </source>
</evidence>
<evidence type="ECO:0000313" key="5">
    <source>
        <dbReference type="EMBL" id="MBB6693725.1"/>
    </source>
</evidence>
<dbReference type="EMBL" id="JACJVR010000079">
    <property type="protein sequence ID" value="MBB6693725.1"/>
    <property type="molecule type" value="Genomic_DNA"/>
</dbReference>
<protein>
    <submittedName>
        <fullName evidence="5">AraC family transcriptional regulator</fullName>
    </submittedName>
</protein>
<dbReference type="AlphaFoldDB" id="A0A841TZR5"/>
<evidence type="ECO:0000256" key="3">
    <source>
        <dbReference type="ARBA" id="ARBA00023163"/>
    </source>
</evidence>
<name>A0A841TZR5_9BACL</name>
<comment type="caution">
    <text evidence="5">The sequence shown here is derived from an EMBL/GenBank/DDBJ whole genome shotgun (WGS) entry which is preliminary data.</text>
</comment>
<sequence>MEWLNRMMDAIDLIERRIAEKTDIEEIARAAYSSPFHFQRMFYMLTGITVAEYVRRRKLTLAAQELASSQARVLDVALKYGYESPEAFSKAFRRAHGISPSEARSPGAALKAFPRISFQLSLKGDAEMEYRIVEKGAYRAIGTFIQTTTCEGQNLTDISAFWRRANADGTARRLAEAAPGKDLLGICTNMDDGSETLDYWIAAESEAEAEGWAALEIPAATWAVFPTVGPMPGAIQKTWQRIFQEWFPSTGYEHAGGVEIEVYPEGDTNAEDYRCEVWVPIVKK</sequence>
<dbReference type="InterPro" id="IPR020449">
    <property type="entry name" value="Tscrpt_reg_AraC-type_HTH"/>
</dbReference>
<dbReference type="PROSITE" id="PS01124">
    <property type="entry name" value="HTH_ARAC_FAMILY_2"/>
    <property type="match status" value="1"/>
</dbReference>
<dbReference type="Pfam" id="PF14526">
    <property type="entry name" value="Cass2"/>
    <property type="match status" value="1"/>
</dbReference>
<dbReference type="GO" id="GO:0003700">
    <property type="term" value="F:DNA-binding transcription factor activity"/>
    <property type="evidence" value="ECO:0007669"/>
    <property type="project" value="InterPro"/>
</dbReference>
<dbReference type="PANTHER" id="PTHR47504:SF5">
    <property type="entry name" value="RIGHT ORIGIN-BINDING PROTEIN"/>
    <property type="match status" value="1"/>
</dbReference>
<dbReference type="InterPro" id="IPR011256">
    <property type="entry name" value="Reg_factor_effector_dom_sf"/>
</dbReference>
<dbReference type="Gene3D" id="3.20.80.10">
    <property type="entry name" value="Regulatory factor, effector binding domain"/>
    <property type="match status" value="1"/>
</dbReference>
<dbReference type="SMART" id="SM00342">
    <property type="entry name" value="HTH_ARAC"/>
    <property type="match status" value="1"/>
</dbReference>